<dbReference type="NCBIfam" id="TIGR02433">
    <property type="entry name" value="lysidine_TilS_C"/>
    <property type="match status" value="1"/>
</dbReference>
<gene>
    <name evidence="2" type="ORF">LCGC14_1558950</name>
</gene>
<dbReference type="EMBL" id="LAZR01012018">
    <property type="protein sequence ID" value="KKM47174.1"/>
    <property type="molecule type" value="Genomic_DNA"/>
</dbReference>
<reference evidence="2" key="1">
    <citation type="journal article" date="2015" name="Nature">
        <title>Complex archaea that bridge the gap between prokaryotes and eukaryotes.</title>
        <authorList>
            <person name="Spang A."/>
            <person name="Saw J.H."/>
            <person name="Jorgensen S.L."/>
            <person name="Zaremba-Niedzwiedzka K."/>
            <person name="Martijn J."/>
            <person name="Lind A.E."/>
            <person name="van Eijk R."/>
            <person name="Schleper C."/>
            <person name="Guy L."/>
            <person name="Ettema T.J."/>
        </authorList>
    </citation>
    <scope>NUCLEOTIDE SEQUENCE</scope>
</reference>
<feature type="non-terminal residue" evidence="2">
    <location>
        <position position="1"/>
    </location>
</feature>
<dbReference type="GO" id="GO:0005524">
    <property type="term" value="F:ATP binding"/>
    <property type="evidence" value="ECO:0007669"/>
    <property type="project" value="InterPro"/>
</dbReference>
<accession>A0A0F9LP03</accession>
<evidence type="ECO:0000259" key="1">
    <source>
        <dbReference type="SMART" id="SM00977"/>
    </source>
</evidence>
<comment type="caution">
    <text evidence="2">The sequence shown here is derived from an EMBL/GenBank/DDBJ whole genome shotgun (WGS) entry which is preliminary data.</text>
</comment>
<dbReference type="SUPFAM" id="SSF56037">
    <property type="entry name" value="PheT/TilS domain"/>
    <property type="match status" value="1"/>
</dbReference>
<dbReference type="Pfam" id="PF11734">
    <property type="entry name" value="TilS_C"/>
    <property type="match status" value="1"/>
</dbReference>
<protein>
    <recommendedName>
        <fullName evidence="1">Lysidine-tRNA(Ile) synthetase C-terminal domain-containing protein</fullName>
    </recommendedName>
</protein>
<name>A0A0F9LP03_9ZZZZ</name>
<dbReference type="InterPro" id="IPR012796">
    <property type="entry name" value="Lysidine-tRNA-synth_C"/>
</dbReference>
<dbReference type="Pfam" id="PF09179">
    <property type="entry name" value="TilS"/>
    <property type="match status" value="1"/>
</dbReference>
<dbReference type="GO" id="GO:0005737">
    <property type="term" value="C:cytoplasm"/>
    <property type="evidence" value="ECO:0007669"/>
    <property type="project" value="InterPro"/>
</dbReference>
<dbReference type="GO" id="GO:0008033">
    <property type="term" value="P:tRNA processing"/>
    <property type="evidence" value="ECO:0007669"/>
    <property type="project" value="InterPro"/>
</dbReference>
<dbReference type="InterPro" id="IPR015262">
    <property type="entry name" value="tRNA_Ile_lys_synt_subst-bd"/>
</dbReference>
<dbReference type="GO" id="GO:0016879">
    <property type="term" value="F:ligase activity, forming carbon-nitrogen bonds"/>
    <property type="evidence" value="ECO:0007669"/>
    <property type="project" value="InterPro"/>
</dbReference>
<feature type="domain" description="Lysidine-tRNA(Ile) synthetase C-terminal" evidence="1">
    <location>
        <begin position="123"/>
        <end position="195"/>
    </location>
</feature>
<dbReference type="AlphaFoldDB" id="A0A0F9LP03"/>
<evidence type="ECO:0000313" key="2">
    <source>
        <dbReference type="EMBL" id="KKM47174.1"/>
    </source>
</evidence>
<sequence length="204" mass="22371">FSSLAPALRARLLRRAVRRLAGPTADVEAVHIVAVEEALAKRRGSVSLSHGLTASVGAREVRIGSTPRRPSKTIAETPLAVPGRTELPGWVAVAEIVRPPPSEPRPRTRFEAWLDADAIGPGVVVRSRRRGDRLRPLGLGGEKKLQDILVDAKGPQEERDSLPVVCAPWGVAWVVGQRMDERAALREGSRCALRLRFRRRRRGC</sequence>
<proteinExistence type="predicted"/>
<organism evidence="2">
    <name type="scientific">marine sediment metagenome</name>
    <dbReference type="NCBI Taxonomy" id="412755"/>
    <lineage>
        <taxon>unclassified sequences</taxon>
        <taxon>metagenomes</taxon>
        <taxon>ecological metagenomes</taxon>
    </lineage>
</organism>
<dbReference type="SMART" id="SM00977">
    <property type="entry name" value="TilS_C"/>
    <property type="match status" value="1"/>
</dbReference>